<dbReference type="RefSeq" id="WP_171353829.1">
    <property type="nucleotide sequence ID" value="NZ_VTXP01000015.1"/>
</dbReference>
<evidence type="ECO:0000313" key="2">
    <source>
        <dbReference type="EMBL" id="NOJ25330.1"/>
    </source>
</evidence>
<dbReference type="Gene3D" id="3.90.320.10">
    <property type="match status" value="1"/>
</dbReference>
<comment type="caution">
    <text evidence="2">The sequence shown here is derived from an EMBL/GenBank/DDBJ whole genome shotgun (WGS) entry which is preliminary data.</text>
</comment>
<dbReference type="SUPFAM" id="SSF52980">
    <property type="entry name" value="Restriction endonuclease-like"/>
    <property type="match status" value="1"/>
</dbReference>
<dbReference type="PANTHER" id="PTHR46609:SF6">
    <property type="entry name" value="EXONUCLEASE, PHAGE-TYPE_RECB, C-TERMINAL DOMAIN-CONTAINING PROTEIN-RELATED"/>
    <property type="match status" value="1"/>
</dbReference>
<dbReference type="Proteomes" id="UP000576645">
    <property type="component" value="Unassembled WGS sequence"/>
</dbReference>
<organism evidence="2 3">
    <name type="scientific">Vibrio coralliilyticus</name>
    <dbReference type="NCBI Taxonomy" id="190893"/>
    <lineage>
        <taxon>Bacteria</taxon>
        <taxon>Pseudomonadati</taxon>
        <taxon>Pseudomonadota</taxon>
        <taxon>Gammaproteobacteria</taxon>
        <taxon>Vibrionales</taxon>
        <taxon>Vibrionaceae</taxon>
        <taxon>Vibrio</taxon>
    </lineage>
</organism>
<sequence length="401" mass="46346">MPIVDIVQRSEKWHKWRSLGITASMIPIIMGCSPYKTPYELWAEMVGLKEPDDLSDNYHVQRGVEQEPEARDAVEREYGRPYLPVCVEADHNPLFRASLDGLYIPEEEREVLEIKCPCKKIYFEILEKKSQAPTFIMYAAQTQWQMNCSNAKQARLYFYLRGNRPVSTLIRRNQGFIEKAEKAALHFWNLVQTKQPPEMIEGRDKVVYDTPIAKTDTAWLAKVEQYKSRKEEYARVSQQLSAIDDDVKRLESYFTEQIPSDVQTFNKDGIRATRVEKDGSIDIKALIEALQQEMNITVPSELIEKCRKKGSTYYRVTVQETPKDKGVALEPYVPDVESVALSQASAPVVQQEIKQTVSSELVENPVRQEQESPEVEQVVPEYIQPLQPSTFMEDSTRRMYF</sequence>
<feature type="domain" description="YqaJ viral recombinase" evidence="1">
    <location>
        <begin position="12"/>
        <end position="151"/>
    </location>
</feature>
<dbReference type="InterPro" id="IPR051703">
    <property type="entry name" value="NF-kappa-B_Signaling_Reg"/>
</dbReference>
<gene>
    <name evidence="2" type="ORF">F0238_21625</name>
</gene>
<dbReference type="InterPro" id="IPR019080">
    <property type="entry name" value="YqaJ_viral_recombinase"/>
</dbReference>
<proteinExistence type="predicted"/>
<dbReference type="EMBL" id="VTXP01000015">
    <property type="protein sequence ID" value="NOJ25330.1"/>
    <property type="molecule type" value="Genomic_DNA"/>
</dbReference>
<dbReference type="PANTHER" id="PTHR46609">
    <property type="entry name" value="EXONUCLEASE, PHAGE-TYPE/RECB, C-TERMINAL DOMAIN-CONTAINING PROTEIN"/>
    <property type="match status" value="1"/>
</dbReference>
<reference evidence="2 3" key="1">
    <citation type="submission" date="2019-09" db="EMBL/GenBank/DDBJ databases">
        <title>Draft genome sequencing and comparative genomics of hatchery-associated Vibrios.</title>
        <authorList>
            <person name="Kehlet-Delgado H."/>
            <person name="Mueller R.S."/>
        </authorList>
    </citation>
    <scope>NUCLEOTIDE SEQUENCE [LARGE SCALE GENOMIC DNA]</scope>
    <source>
        <strain evidence="2 3">09-121-3</strain>
    </source>
</reference>
<dbReference type="InterPro" id="IPR011335">
    <property type="entry name" value="Restrct_endonuc-II-like"/>
</dbReference>
<dbReference type="NCBIfam" id="TIGR03033">
    <property type="entry name" value="phage_rel_nuc"/>
    <property type="match status" value="1"/>
</dbReference>
<dbReference type="InterPro" id="IPR017482">
    <property type="entry name" value="Lambda-type_endonuclease"/>
</dbReference>
<dbReference type="Pfam" id="PF09588">
    <property type="entry name" value="YqaJ"/>
    <property type="match status" value="1"/>
</dbReference>
<accession>A0AAP7DG50</accession>
<dbReference type="InterPro" id="IPR011604">
    <property type="entry name" value="PDDEXK-like_dom_sf"/>
</dbReference>
<dbReference type="AlphaFoldDB" id="A0AAP7DG50"/>
<evidence type="ECO:0000313" key="3">
    <source>
        <dbReference type="Proteomes" id="UP000576645"/>
    </source>
</evidence>
<name>A0AAP7DG50_9VIBR</name>
<protein>
    <recommendedName>
        <fullName evidence="1">YqaJ viral recombinase domain-containing protein</fullName>
    </recommendedName>
</protein>
<evidence type="ECO:0000259" key="1">
    <source>
        <dbReference type="Pfam" id="PF09588"/>
    </source>
</evidence>